<reference evidence="1 2" key="1">
    <citation type="submission" date="2018-04" db="EMBL/GenBank/DDBJ databases">
        <title>WGS assembly of Panicum hallii var. hallii HAL2.</title>
        <authorList>
            <person name="Lovell J."/>
            <person name="Jenkins J."/>
            <person name="Lowry D."/>
            <person name="Mamidi S."/>
            <person name="Sreedasyam A."/>
            <person name="Weng X."/>
            <person name="Barry K."/>
            <person name="Bonette J."/>
            <person name="Campitelli B."/>
            <person name="Daum C."/>
            <person name="Gordon S."/>
            <person name="Gould B."/>
            <person name="Lipzen A."/>
            <person name="MacQueen A."/>
            <person name="Palacio-Mejia J."/>
            <person name="Plott C."/>
            <person name="Shakirov E."/>
            <person name="Shu S."/>
            <person name="Yoshinaga Y."/>
            <person name="Zane M."/>
            <person name="Rokhsar D."/>
            <person name="Grimwood J."/>
            <person name="Schmutz J."/>
            <person name="Juenger T."/>
        </authorList>
    </citation>
    <scope>NUCLEOTIDE SEQUENCE [LARGE SCALE GENOMIC DNA]</scope>
    <source>
        <strain evidence="2">cv. HAL2</strain>
    </source>
</reference>
<name>A0A2T7DB81_9POAL</name>
<dbReference type="Gramene" id="PUZ52807">
    <property type="protein sequence ID" value="PUZ52807"/>
    <property type="gene ID" value="GQ55_5G002900"/>
</dbReference>
<evidence type="ECO:0000313" key="2">
    <source>
        <dbReference type="Proteomes" id="UP000244336"/>
    </source>
</evidence>
<protein>
    <submittedName>
        <fullName evidence="1">Uncharacterized protein</fullName>
    </submittedName>
</protein>
<dbReference type="EMBL" id="CM009753">
    <property type="protein sequence ID" value="PUZ52807.1"/>
    <property type="molecule type" value="Genomic_DNA"/>
</dbReference>
<dbReference type="Proteomes" id="UP000244336">
    <property type="component" value="Chromosome 5"/>
</dbReference>
<sequence length="114" mass="12286">MSLLLSCCCPPPGQMQLAAELMQSILVSRSFLSLINLSAGDFWRGIIKIHTLQAIPAMCMCGNLDDAALEIRGLSCHISQLPHLPAGARLAYLKEGRKEGSTLTHSRPRACGPN</sequence>
<gene>
    <name evidence="1" type="ORF">GQ55_5G002900</name>
</gene>
<organism evidence="1 2">
    <name type="scientific">Panicum hallii var. hallii</name>
    <dbReference type="NCBI Taxonomy" id="1504633"/>
    <lineage>
        <taxon>Eukaryota</taxon>
        <taxon>Viridiplantae</taxon>
        <taxon>Streptophyta</taxon>
        <taxon>Embryophyta</taxon>
        <taxon>Tracheophyta</taxon>
        <taxon>Spermatophyta</taxon>
        <taxon>Magnoliopsida</taxon>
        <taxon>Liliopsida</taxon>
        <taxon>Poales</taxon>
        <taxon>Poaceae</taxon>
        <taxon>PACMAD clade</taxon>
        <taxon>Panicoideae</taxon>
        <taxon>Panicodae</taxon>
        <taxon>Paniceae</taxon>
        <taxon>Panicinae</taxon>
        <taxon>Panicum</taxon>
        <taxon>Panicum sect. Panicum</taxon>
    </lineage>
</organism>
<dbReference type="AlphaFoldDB" id="A0A2T7DB81"/>
<evidence type="ECO:0000313" key="1">
    <source>
        <dbReference type="EMBL" id="PUZ52807.1"/>
    </source>
</evidence>
<accession>A0A2T7DB81</accession>
<keyword evidence="2" id="KW-1185">Reference proteome</keyword>
<proteinExistence type="predicted"/>